<evidence type="ECO:0000256" key="4">
    <source>
        <dbReference type="ARBA" id="ARBA00023157"/>
    </source>
</evidence>
<evidence type="ECO:0000259" key="8">
    <source>
        <dbReference type="PROSITE" id="PS50026"/>
    </source>
</evidence>
<keyword evidence="3" id="KW-0677">Repeat</keyword>
<dbReference type="PRINTS" id="PR00011">
    <property type="entry name" value="EGFLAMININ"/>
</dbReference>
<feature type="compositionally biased region" description="Basic and acidic residues" evidence="6">
    <location>
        <begin position="596"/>
        <end position="609"/>
    </location>
</feature>
<dbReference type="EMBL" id="JABFDY010000012">
    <property type="protein sequence ID" value="KAF7700201.1"/>
    <property type="molecule type" value="Genomic_DNA"/>
</dbReference>
<dbReference type="Pfam" id="PF00053">
    <property type="entry name" value="EGF_laminin"/>
    <property type="match status" value="4"/>
</dbReference>
<dbReference type="GO" id="GO:0005044">
    <property type="term" value="F:scavenger receptor activity"/>
    <property type="evidence" value="ECO:0007669"/>
    <property type="project" value="InterPro"/>
</dbReference>
<dbReference type="PANTHER" id="PTHR24043:SF0">
    <property type="entry name" value="SCAVENGER RECEPTOR CLASS F MEMBER 1"/>
    <property type="match status" value="1"/>
</dbReference>
<comment type="caution">
    <text evidence="5">Lacks conserved residue(s) required for the propagation of feature annotation.</text>
</comment>
<sequence length="889" mass="96042">MEWLNIVGLLFLCSPASSQKLSSTGRNVCLSPRDSALVCCLGWAQQGDECTIPLCEGQNACMQNEVCVYPRECRCNPGFFGFQCKTPCPSEFWGSDCRKPCLCHPNGHCDPVTGKCKCLPTHWGNICQNSCKCGRHGRCDPVSGNCTCDEGWWGSTCTKLCHCLPSTSSCDPGTGLCICKEGYWGQTCRRHCNCLTSPCEQVSGECQCKHGLWGPSCNRQCVCNFSHSKCDPRTGTCVCQPGYKNPTCNEQCDVGYYGSGCLESCGHCEGGKPCSKLDGSCSSCAPGWIGTRCDQPCPSGYHGIKCQEVCPHCRRGEPCDSITGMCAQCDPGWTGPRCDQLCPNGTFGAGCHFLCSPCYHGRCDHVTGSCLCQPGFQSASCNSSCPDKMYGINCSLACDCGGDTCHPASGECPSSIRAGLLAGLLIPLLVLILALLFCCCCCGSPADGKDRVAVGDGSKTNRMKHHVYTVLANMSSAMPCLFLRSSGLPRVTVSHHDPELTFNHSFIEPPSGWVSDSFETDEDGEAVYCVPPREDIPAVAGGELQFQEMGSKCNFLSEPPTFSSEDMSLAFGIPRTSSIAKSKRPSVSFAEGTKFSPKERRGSTQELGRKPKTPWGVLMFSSLHGAQGSHEQTAVDKEETSDEVQTSSEDQESNFLTEADSERYESIPSRAYLTVPGSRRHTPSNPKKSLQSQPSSEVYEMDSGTEKVSTVYVTVGKPMRASKADLSSEGPVQAMLRRLGSIQRQREETAQPKSKGAAQTKPPRRKLGARASLWEQAEVSGQPDVVLRKPSRRKHTSHSSPCTVGATELVQDNTTPKRPLSSILKCVPGSTTQVLLGDMDPRTASESETNTEAIYETVADEVSTSSEVIHNGTVQNKESNYENVYINHS</sequence>
<keyword evidence="1 5" id="KW-0245">EGF-like domain</keyword>
<proteinExistence type="predicted"/>
<evidence type="ECO:0000313" key="9">
    <source>
        <dbReference type="EMBL" id="KAF7700201.1"/>
    </source>
</evidence>
<dbReference type="InterPro" id="IPR002049">
    <property type="entry name" value="LE_dom"/>
</dbReference>
<evidence type="ECO:0000313" key="10">
    <source>
        <dbReference type="Proteomes" id="UP000606274"/>
    </source>
</evidence>
<evidence type="ECO:0000256" key="1">
    <source>
        <dbReference type="ARBA" id="ARBA00022536"/>
    </source>
</evidence>
<dbReference type="GO" id="GO:0016358">
    <property type="term" value="P:dendrite development"/>
    <property type="evidence" value="ECO:0007669"/>
    <property type="project" value="TreeGrafter"/>
</dbReference>
<evidence type="ECO:0000256" key="5">
    <source>
        <dbReference type="PROSITE-ProRule" id="PRU00076"/>
    </source>
</evidence>
<feature type="signal peptide" evidence="7">
    <location>
        <begin position="1"/>
        <end position="18"/>
    </location>
</feature>
<dbReference type="GO" id="GO:0016322">
    <property type="term" value="P:neuron remodeling"/>
    <property type="evidence" value="ECO:0007669"/>
    <property type="project" value="TreeGrafter"/>
</dbReference>
<dbReference type="AlphaFoldDB" id="A0A8T0B3C3"/>
<dbReference type="GO" id="GO:0030169">
    <property type="term" value="F:low-density lipoprotein particle binding"/>
    <property type="evidence" value="ECO:0007669"/>
    <property type="project" value="TreeGrafter"/>
</dbReference>
<feature type="region of interest" description="Disordered" evidence="6">
    <location>
        <begin position="742"/>
        <end position="804"/>
    </location>
</feature>
<name>A0A8T0B3C3_SILME</name>
<dbReference type="SMART" id="SM00180">
    <property type="entry name" value="EGF_Lam"/>
    <property type="match status" value="3"/>
</dbReference>
<keyword evidence="2 7" id="KW-0732">Signal</keyword>
<keyword evidence="4 5" id="KW-1015">Disulfide bond</keyword>
<organism evidence="9 10">
    <name type="scientific">Silurus meridionalis</name>
    <name type="common">Southern catfish</name>
    <name type="synonym">Silurus soldatovi meridionalis</name>
    <dbReference type="NCBI Taxonomy" id="175797"/>
    <lineage>
        <taxon>Eukaryota</taxon>
        <taxon>Metazoa</taxon>
        <taxon>Chordata</taxon>
        <taxon>Craniata</taxon>
        <taxon>Vertebrata</taxon>
        <taxon>Euteleostomi</taxon>
        <taxon>Actinopterygii</taxon>
        <taxon>Neopterygii</taxon>
        <taxon>Teleostei</taxon>
        <taxon>Ostariophysi</taxon>
        <taxon>Siluriformes</taxon>
        <taxon>Siluridae</taxon>
        <taxon>Silurus</taxon>
    </lineage>
</organism>
<dbReference type="PROSITE" id="PS00022">
    <property type="entry name" value="EGF_1"/>
    <property type="match status" value="2"/>
</dbReference>
<feature type="compositionally biased region" description="Polar residues" evidence="6">
    <location>
        <begin position="643"/>
        <end position="656"/>
    </location>
</feature>
<dbReference type="GO" id="GO:0016020">
    <property type="term" value="C:membrane"/>
    <property type="evidence" value="ECO:0007669"/>
    <property type="project" value="TreeGrafter"/>
</dbReference>
<protein>
    <recommendedName>
        <fullName evidence="8">EGF-like domain-containing protein</fullName>
    </recommendedName>
</protein>
<dbReference type="InterPro" id="IPR000742">
    <property type="entry name" value="EGF"/>
</dbReference>
<dbReference type="PANTHER" id="PTHR24043">
    <property type="entry name" value="SCAVENGER RECEPTOR CLASS F"/>
    <property type="match status" value="1"/>
</dbReference>
<dbReference type="InterPro" id="IPR042635">
    <property type="entry name" value="MEGF10/SREC1/2-like"/>
</dbReference>
<dbReference type="Gene3D" id="2.10.25.10">
    <property type="entry name" value="Laminin"/>
    <property type="match status" value="1"/>
</dbReference>
<feature type="compositionally biased region" description="Polar residues" evidence="6">
    <location>
        <begin position="683"/>
        <end position="696"/>
    </location>
</feature>
<feature type="domain" description="EGF-like" evidence="8">
    <location>
        <begin position="51"/>
        <end position="85"/>
    </location>
</feature>
<reference evidence="9" key="1">
    <citation type="submission" date="2020-08" db="EMBL/GenBank/DDBJ databases">
        <title>Chromosome-level assembly of Southern catfish (Silurus meridionalis) provides insights into visual adaptation to the nocturnal and benthic lifestyles.</title>
        <authorList>
            <person name="Zhang Y."/>
            <person name="Wang D."/>
            <person name="Peng Z."/>
        </authorList>
    </citation>
    <scope>NUCLEOTIDE SEQUENCE</scope>
    <source>
        <strain evidence="9">SWU-2019-XX</strain>
        <tissue evidence="9">Muscle</tissue>
    </source>
</reference>
<evidence type="ECO:0000256" key="2">
    <source>
        <dbReference type="ARBA" id="ARBA00022729"/>
    </source>
</evidence>
<accession>A0A8T0B3C3</accession>
<feature type="chain" id="PRO_5035828716" description="EGF-like domain-containing protein" evidence="7">
    <location>
        <begin position="19"/>
        <end position="889"/>
    </location>
</feature>
<dbReference type="GO" id="GO:0007157">
    <property type="term" value="P:heterophilic cell-cell adhesion via plasma membrane cell adhesion molecules"/>
    <property type="evidence" value="ECO:0007669"/>
    <property type="project" value="TreeGrafter"/>
</dbReference>
<dbReference type="Gene3D" id="2.170.300.10">
    <property type="entry name" value="Tie2 ligand-binding domain superfamily"/>
    <property type="match status" value="2"/>
</dbReference>
<feature type="region of interest" description="Disordered" evidence="6">
    <location>
        <begin position="582"/>
        <end position="707"/>
    </location>
</feature>
<evidence type="ECO:0000256" key="7">
    <source>
        <dbReference type="SAM" id="SignalP"/>
    </source>
</evidence>
<gene>
    <name evidence="9" type="ORF">HF521_003159</name>
</gene>
<dbReference type="CDD" id="cd00055">
    <property type="entry name" value="EGF_Lam"/>
    <property type="match status" value="1"/>
</dbReference>
<evidence type="ECO:0000256" key="6">
    <source>
        <dbReference type="SAM" id="MobiDB-lite"/>
    </source>
</evidence>
<comment type="caution">
    <text evidence="9">The sequence shown here is derived from an EMBL/GenBank/DDBJ whole genome shotgun (WGS) entry which is preliminary data.</text>
</comment>
<dbReference type="OrthoDB" id="6130531at2759"/>
<dbReference type="SMART" id="SM00181">
    <property type="entry name" value="EGF"/>
    <property type="match status" value="8"/>
</dbReference>
<dbReference type="FunFam" id="2.170.300.10:FF:000041">
    <property type="entry name" value="Tyrosine protein kinase receptor tie-1, putative"/>
    <property type="match status" value="1"/>
</dbReference>
<evidence type="ECO:0000256" key="3">
    <source>
        <dbReference type="ARBA" id="ARBA00022737"/>
    </source>
</evidence>
<keyword evidence="10" id="KW-1185">Reference proteome</keyword>
<feature type="disulfide bond" evidence="5">
    <location>
        <begin position="75"/>
        <end position="84"/>
    </location>
</feature>
<dbReference type="PROSITE" id="PS50026">
    <property type="entry name" value="EGF_3"/>
    <property type="match status" value="1"/>
</dbReference>
<dbReference type="Proteomes" id="UP000606274">
    <property type="component" value="Unassembled WGS sequence"/>
</dbReference>